<sequence length="312" mass="32955">MPFHPDLAKKLEPLRGLTREGLAADPEAQRLFAEFVREPAPWSVPAGVTVEDLAVEGPHGPVPVRTYRAGATSGTALLWAHGGGFAHGDLDTAEAHVVAAELAARSGAFVVSAGYRLAQDGVRHPVPIDDVDAAWRWLTERAAPGARAGLGGASAGAALALATALRARDRAGQGGRAADLLLLAYPFAHYPNPALGDELAAEMRELPPFMRFHPADIEGMVRTYVGRISDLPPDALPGAARLDGLPPTHIVLSEYDDLRASGELLERQMREAGVPVSTYLARGMPHGHLNRTPAFEEVDASLAYFAAALAAD</sequence>
<dbReference type="EMBL" id="JAKRKC020000001">
    <property type="protein sequence ID" value="MCK2215688.1"/>
    <property type="molecule type" value="Genomic_DNA"/>
</dbReference>
<dbReference type="PANTHER" id="PTHR48081">
    <property type="entry name" value="AB HYDROLASE SUPERFAMILY PROTEIN C4A8.06C"/>
    <property type="match status" value="1"/>
</dbReference>
<comment type="caution">
    <text evidence="3">The sequence shown here is derived from an EMBL/GenBank/DDBJ whole genome shotgun (WGS) entry which is preliminary data.</text>
</comment>
<dbReference type="InterPro" id="IPR029058">
    <property type="entry name" value="AB_hydrolase_fold"/>
</dbReference>
<evidence type="ECO:0000259" key="2">
    <source>
        <dbReference type="Pfam" id="PF07859"/>
    </source>
</evidence>
<dbReference type="SUPFAM" id="SSF53474">
    <property type="entry name" value="alpha/beta-Hydrolases"/>
    <property type="match status" value="1"/>
</dbReference>
<organism evidence="3 4">
    <name type="scientific">Actinomadura luzonensis</name>
    <dbReference type="NCBI Taxonomy" id="2805427"/>
    <lineage>
        <taxon>Bacteria</taxon>
        <taxon>Bacillati</taxon>
        <taxon>Actinomycetota</taxon>
        <taxon>Actinomycetes</taxon>
        <taxon>Streptosporangiales</taxon>
        <taxon>Thermomonosporaceae</taxon>
        <taxon>Actinomadura</taxon>
    </lineage>
</organism>
<proteinExistence type="predicted"/>
<dbReference type="InterPro" id="IPR013094">
    <property type="entry name" value="AB_hydrolase_3"/>
</dbReference>
<protein>
    <submittedName>
        <fullName evidence="3">Alpha/beta hydrolase</fullName>
    </submittedName>
</protein>
<gene>
    <name evidence="3" type="ORF">MF672_018100</name>
</gene>
<name>A0ABT0FU36_9ACTN</name>
<dbReference type="PANTHER" id="PTHR48081:SF8">
    <property type="entry name" value="ALPHA_BETA HYDROLASE FOLD-3 DOMAIN-CONTAINING PROTEIN-RELATED"/>
    <property type="match status" value="1"/>
</dbReference>
<accession>A0ABT0FU36</accession>
<evidence type="ECO:0000313" key="3">
    <source>
        <dbReference type="EMBL" id="MCK2215688.1"/>
    </source>
</evidence>
<evidence type="ECO:0000256" key="1">
    <source>
        <dbReference type="ARBA" id="ARBA00022801"/>
    </source>
</evidence>
<feature type="domain" description="Alpha/beta hydrolase fold-3" evidence="2">
    <location>
        <begin position="77"/>
        <end position="288"/>
    </location>
</feature>
<evidence type="ECO:0000313" key="4">
    <source>
        <dbReference type="Proteomes" id="UP001317259"/>
    </source>
</evidence>
<dbReference type="Gene3D" id="3.40.50.1820">
    <property type="entry name" value="alpha/beta hydrolase"/>
    <property type="match status" value="1"/>
</dbReference>
<dbReference type="RefSeq" id="WP_242381992.1">
    <property type="nucleotide sequence ID" value="NZ_JAKRKC020000001.1"/>
</dbReference>
<dbReference type="GO" id="GO:0016787">
    <property type="term" value="F:hydrolase activity"/>
    <property type="evidence" value="ECO:0007669"/>
    <property type="project" value="UniProtKB-KW"/>
</dbReference>
<keyword evidence="4" id="KW-1185">Reference proteome</keyword>
<dbReference type="InterPro" id="IPR050300">
    <property type="entry name" value="GDXG_lipolytic_enzyme"/>
</dbReference>
<reference evidence="3 4" key="1">
    <citation type="submission" date="2022-04" db="EMBL/GenBank/DDBJ databases">
        <title>Genome draft of Actinomadura sp. ATCC 31491.</title>
        <authorList>
            <person name="Shi X."/>
            <person name="Du Y."/>
        </authorList>
    </citation>
    <scope>NUCLEOTIDE SEQUENCE [LARGE SCALE GENOMIC DNA]</scope>
    <source>
        <strain evidence="3 4">ATCC 31491</strain>
    </source>
</reference>
<dbReference type="Pfam" id="PF07859">
    <property type="entry name" value="Abhydrolase_3"/>
    <property type="match status" value="1"/>
</dbReference>
<keyword evidence="1 3" id="KW-0378">Hydrolase</keyword>
<dbReference type="Proteomes" id="UP001317259">
    <property type="component" value="Unassembled WGS sequence"/>
</dbReference>